<feature type="transmembrane region" description="Helical" evidence="7">
    <location>
        <begin position="327"/>
        <end position="345"/>
    </location>
</feature>
<reference evidence="10" key="1">
    <citation type="journal article" date="2017" name="Nat. Microbiol.">
        <title>Global analysis of biosynthetic gene clusters reveals vast potential of secondary metabolite production in Penicillium species.</title>
        <authorList>
            <person name="Nielsen J.C."/>
            <person name="Grijseels S."/>
            <person name="Prigent S."/>
            <person name="Ji B."/>
            <person name="Dainat J."/>
            <person name="Nielsen K.F."/>
            <person name="Frisvad J.C."/>
            <person name="Workman M."/>
            <person name="Nielsen J."/>
        </authorList>
    </citation>
    <scope>NUCLEOTIDE SEQUENCE [LARGE SCALE GENOMIC DNA]</scope>
    <source>
        <strain evidence="10">IBT 13039</strain>
    </source>
</reference>
<evidence type="ECO:0000256" key="3">
    <source>
        <dbReference type="ARBA" id="ARBA00022692"/>
    </source>
</evidence>
<dbReference type="EMBL" id="MOOB01000096">
    <property type="protein sequence ID" value="OQE72447.1"/>
    <property type="molecule type" value="Genomic_DNA"/>
</dbReference>
<organism evidence="9 10">
    <name type="scientific">Penicillium nalgiovense</name>
    <dbReference type="NCBI Taxonomy" id="60175"/>
    <lineage>
        <taxon>Eukaryota</taxon>
        <taxon>Fungi</taxon>
        <taxon>Dikarya</taxon>
        <taxon>Ascomycota</taxon>
        <taxon>Pezizomycotina</taxon>
        <taxon>Eurotiomycetes</taxon>
        <taxon>Eurotiomycetidae</taxon>
        <taxon>Eurotiales</taxon>
        <taxon>Aspergillaceae</taxon>
        <taxon>Penicillium</taxon>
    </lineage>
</organism>
<comment type="caution">
    <text evidence="9">The sequence shown here is derived from an EMBL/GenBank/DDBJ whole genome shotgun (WGS) entry which is preliminary data.</text>
</comment>
<feature type="compositionally biased region" description="Polar residues" evidence="6">
    <location>
        <begin position="97"/>
        <end position="106"/>
    </location>
</feature>
<comment type="similarity">
    <text evidence="2">Belongs to the GDT1 family.</text>
</comment>
<feature type="compositionally biased region" description="Polar residues" evidence="6">
    <location>
        <begin position="72"/>
        <end position="89"/>
    </location>
</feature>
<dbReference type="GO" id="GO:0005384">
    <property type="term" value="F:manganese ion transmembrane transporter activity"/>
    <property type="evidence" value="ECO:0007669"/>
    <property type="project" value="TreeGrafter"/>
</dbReference>
<evidence type="ECO:0000256" key="6">
    <source>
        <dbReference type="SAM" id="MobiDB-lite"/>
    </source>
</evidence>
<dbReference type="GO" id="GO:0015085">
    <property type="term" value="F:calcium ion transmembrane transporter activity"/>
    <property type="evidence" value="ECO:0007669"/>
    <property type="project" value="TreeGrafter"/>
</dbReference>
<evidence type="ECO:0000313" key="10">
    <source>
        <dbReference type="Proteomes" id="UP000191691"/>
    </source>
</evidence>
<dbReference type="PANTHER" id="PTHR12608">
    <property type="entry name" value="TRANSMEMBRANE PROTEIN HTP-1 RELATED"/>
    <property type="match status" value="1"/>
</dbReference>
<keyword evidence="5 7" id="KW-0472">Membrane</keyword>
<dbReference type="AlphaFoldDB" id="A0A1V6XBF6"/>
<dbReference type="InterPro" id="IPR001727">
    <property type="entry name" value="GDT1-like"/>
</dbReference>
<evidence type="ECO:0008006" key="11">
    <source>
        <dbReference type="Google" id="ProtNLM"/>
    </source>
</evidence>
<keyword evidence="8" id="KW-0732">Signal</keyword>
<feature type="chain" id="PRO_5010743492" description="GDT1 family protein" evidence="8">
    <location>
        <begin position="22"/>
        <end position="481"/>
    </location>
</feature>
<evidence type="ECO:0000256" key="7">
    <source>
        <dbReference type="SAM" id="Phobius"/>
    </source>
</evidence>
<feature type="transmembrane region" description="Helical" evidence="7">
    <location>
        <begin position="365"/>
        <end position="387"/>
    </location>
</feature>
<keyword evidence="4 7" id="KW-1133">Transmembrane helix</keyword>
<evidence type="ECO:0000313" key="9">
    <source>
        <dbReference type="EMBL" id="OQE72447.1"/>
    </source>
</evidence>
<sequence>MAYFPAIFLLTLLSAIMPVLCSATSNVPRDCHPLPKHFGFLPHPVRFEVLRKEKHDEKICFQGSIETRKSQSMEMNQPSRPQEPFSSTRAENDDTETGVTTSQGSNGKLAEGTELKFPTFAKKSLPATEHGLNDMSSPFPSKEDTSVPSVDSSLHSIIYSFAMIIVSEIGDKTFIIAALMAMRCSPLFVYSAALSALVAMTLLSALLGRSVPTLLPDTYTKMLAAVLFFAFGLKMLKEGYEMAPNEGLSSEISEVETELKEKDHERVRDGDQDTHGEIFDVEAGHDRQDCPADQSPASLGRNLSASHQFPGSVRCHWQSLMAGMSNLFSLFLSPLFVQIFAMTFFAEWGDRSQLSTVVMATGPDYWLVILGAVSGHALCTGIAVIGGRAIAGRVSMRVEPERIADLRTHLAAVTAPIADEKSKGEFDEVTVLGKPSDTCLRTGIDEIWLGNNTEGAENILIEPSRTLDDALGVNIVGGRWL</sequence>
<feature type="signal peptide" evidence="8">
    <location>
        <begin position="1"/>
        <end position="21"/>
    </location>
</feature>
<dbReference type="GO" id="GO:0000329">
    <property type="term" value="C:fungal-type vacuole membrane"/>
    <property type="evidence" value="ECO:0007669"/>
    <property type="project" value="TreeGrafter"/>
</dbReference>
<dbReference type="STRING" id="60175.A0A1V6XBF6"/>
<evidence type="ECO:0000256" key="5">
    <source>
        <dbReference type="ARBA" id="ARBA00023136"/>
    </source>
</evidence>
<dbReference type="GO" id="GO:0005794">
    <property type="term" value="C:Golgi apparatus"/>
    <property type="evidence" value="ECO:0007669"/>
    <property type="project" value="TreeGrafter"/>
</dbReference>
<feature type="transmembrane region" description="Helical" evidence="7">
    <location>
        <begin position="157"/>
        <end position="180"/>
    </location>
</feature>
<dbReference type="Pfam" id="PF01169">
    <property type="entry name" value="GDT1"/>
    <property type="match status" value="2"/>
</dbReference>
<comment type="subcellular location">
    <subcellularLocation>
        <location evidence="1">Membrane</location>
        <topology evidence="1">Multi-pass membrane protein</topology>
    </subcellularLocation>
</comment>
<dbReference type="GO" id="GO:0032468">
    <property type="term" value="P:Golgi calcium ion homeostasis"/>
    <property type="evidence" value="ECO:0007669"/>
    <property type="project" value="TreeGrafter"/>
</dbReference>
<evidence type="ECO:0000256" key="1">
    <source>
        <dbReference type="ARBA" id="ARBA00004141"/>
    </source>
</evidence>
<name>A0A1V6XBF6_PENNA</name>
<gene>
    <name evidence="9" type="ORF">PENNAL_c0096G04579</name>
</gene>
<protein>
    <recommendedName>
        <fullName evidence="11">GDT1 family protein</fullName>
    </recommendedName>
</protein>
<dbReference type="InterPro" id="IPR049555">
    <property type="entry name" value="GDT1-like_CS"/>
</dbReference>
<accession>A0A1V6XBF6</accession>
<evidence type="ECO:0000256" key="4">
    <source>
        <dbReference type="ARBA" id="ARBA00022989"/>
    </source>
</evidence>
<keyword evidence="3 7" id="KW-0812">Transmembrane</keyword>
<dbReference type="Proteomes" id="UP000191691">
    <property type="component" value="Unassembled WGS sequence"/>
</dbReference>
<evidence type="ECO:0000256" key="2">
    <source>
        <dbReference type="ARBA" id="ARBA00009190"/>
    </source>
</evidence>
<evidence type="ECO:0000256" key="8">
    <source>
        <dbReference type="SAM" id="SignalP"/>
    </source>
</evidence>
<dbReference type="PANTHER" id="PTHR12608:SF1">
    <property type="entry name" value="TRANSMEMBRANE PROTEIN 165"/>
    <property type="match status" value="1"/>
</dbReference>
<feature type="transmembrane region" description="Helical" evidence="7">
    <location>
        <begin position="219"/>
        <end position="236"/>
    </location>
</feature>
<keyword evidence="10" id="KW-1185">Reference proteome</keyword>
<feature type="region of interest" description="Disordered" evidence="6">
    <location>
        <begin position="62"/>
        <end position="110"/>
    </location>
</feature>
<proteinExistence type="inferred from homology"/>
<dbReference type="PROSITE" id="PS01214">
    <property type="entry name" value="UPF0016"/>
    <property type="match status" value="1"/>
</dbReference>
<feature type="transmembrane region" description="Helical" evidence="7">
    <location>
        <begin position="187"/>
        <end position="207"/>
    </location>
</feature>
<dbReference type="GO" id="GO:0032472">
    <property type="term" value="P:Golgi calcium ion transport"/>
    <property type="evidence" value="ECO:0007669"/>
    <property type="project" value="TreeGrafter"/>
</dbReference>